<keyword evidence="3" id="KW-0808">Transferase</keyword>
<dbReference type="OrthoDB" id="9806525at2"/>
<dbReference type="GO" id="GO:0016740">
    <property type="term" value="F:transferase activity"/>
    <property type="evidence" value="ECO:0007669"/>
    <property type="project" value="UniProtKB-KW"/>
</dbReference>
<keyword evidence="1" id="KW-0472">Membrane</keyword>
<dbReference type="PANTHER" id="PTHR43646:SF3">
    <property type="entry name" value="SLR1566 PROTEIN"/>
    <property type="match status" value="1"/>
</dbReference>
<reference evidence="3 4" key="1">
    <citation type="journal article" date="2018" name="Appl. Microbiol. Biotechnol.">
        <title>Co-cultivation of the strictly anaerobic methanogen Methanosarcina barkeri with aerobic methanotrophs in an oxygen-limited membrane bioreactor.</title>
        <authorList>
            <person name="In 't Zandt M.H."/>
            <person name="van den Bosch T.J.M."/>
            <person name="Rijkers R."/>
            <person name="van Kessel M.A.H.J."/>
            <person name="Jetten M.S.M."/>
            <person name="Welte C.U."/>
        </authorList>
    </citation>
    <scope>NUCLEOTIDE SEQUENCE [LARGE SCALE GENOMIC DNA]</scope>
    <source>
        <strain evidence="3 4">DSM 17706</strain>
    </source>
</reference>
<accession>A0A2U1SV13</accession>
<organism evidence="3 4">
    <name type="scientific">Methylosinus sporium</name>
    <dbReference type="NCBI Taxonomy" id="428"/>
    <lineage>
        <taxon>Bacteria</taxon>
        <taxon>Pseudomonadati</taxon>
        <taxon>Pseudomonadota</taxon>
        <taxon>Alphaproteobacteria</taxon>
        <taxon>Hyphomicrobiales</taxon>
        <taxon>Methylocystaceae</taxon>
        <taxon>Methylosinus</taxon>
    </lineage>
</organism>
<dbReference type="InterPro" id="IPR029044">
    <property type="entry name" value="Nucleotide-diphossugar_trans"/>
</dbReference>
<dbReference type="Gene3D" id="3.90.550.10">
    <property type="entry name" value="Spore Coat Polysaccharide Biosynthesis Protein SpsA, Chain A"/>
    <property type="match status" value="1"/>
</dbReference>
<gene>
    <name evidence="3" type="ORF">C5689_02725</name>
</gene>
<dbReference type="NCBIfam" id="TIGR03469">
    <property type="entry name" value="HpnB"/>
    <property type="match status" value="1"/>
</dbReference>
<feature type="domain" description="Glycosyltransferase 2-like" evidence="2">
    <location>
        <begin position="50"/>
        <end position="227"/>
    </location>
</feature>
<name>A0A2U1SV13_METSR</name>
<dbReference type="InterPro" id="IPR017832">
    <property type="entry name" value="Glyco_trans_2_hopen-assoc_HpnB"/>
</dbReference>
<dbReference type="Proteomes" id="UP000245137">
    <property type="component" value="Unassembled WGS sequence"/>
</dbReference>
<dbReference type="SUPFAM" id="SSF53448">
    <property type="entry name" value="Nucleotide-diphospho-sugar transferases"/>
    <property type="match status" value="1"/>
</dbReference>
<comment type="caution">
    <text evidence="3">The sequence shown here is derived from an EMBL/GenBank/DDBJ whole genome shotgun (WGS) entry which is preliminary data.</text>
</comment>
<feature type="transmembrane region" description="Helical" evidence="1">
    <location>
        <begin position="346"/>
        <end position="366"/>
    </location>
</feature>
<dbReference type="Pfam" id="PF00535">
    <property type="entry name" value="Glycos_transf_2"/>
    <property type="match status" value="1"/>
</dbReference>
<evidence type="ECO:0000256" key="1">
    <source>
        <dbReference type="SAM" id="Phobius"/>
    </source>
</evidence>
<dbReference type="InterPro" id="IPR001173">
    <property type="entry name" value="Glyco_trans_2-like"/>
</dbReference>
<keyword evidence="4" id="KW-1185">Reference proteome</keyword>
<protein>
    <submittedName>
        <fullName evidence="3">Glycosyl transferase family 2</fullName>
    </submittedName>
</protein>
<dbReference type="PANTHER" id="PTHR43646">
    <property type="entry name" value="GLYCOSYLTRANSFERASE"/>
    <property type="match status" value="1"/>
</dbReference>
<dbReference type="EMBL" id="PUIV01000002">
    <property type="protein sequence ID" value="PWB95450.1"/>
    <property type="molecule type" value="Genomic_DNA"/>
</dbReference>
<proteinExistence type="predicted"/>
<feature type="transmembrane region" description="Helical" evidence="1">
    <location>
        <begin position="6"/>
        <end position="25"/>
    </location>
</feature>
<evidence type="ECO:0000259" key="2">
    <source>
        <dbReference type="Pfam" id="PF00535"/>
    </source>
</evidence>
<sequence>MIAITLAGAGLVIWLYLLLGNGGFWRLTEHDRRFAPTGALVPQGARVVAVIPARDEADVVAIGLRSLFRQEFSGRLEIVLVDDESSDGTAEVACACAREEGAEDRLTVLQGRPEQGWTGKLAAMDRGFAHVLSCGVSPDFVLFCDADIAFAPGLVERLVAGAAARRTVLSSLMVKLRCESLAERWFVPAFVFFFQMLYPFPRVNDPKSPVAGAAGGVMLVRPAALEEAGGLQQIRGALIDDCALGKLMKKQGLIWLGLTDDAWSLRPYPHWRDIEQMVTRSAYAQLGYSPWRLAGAVLGMGLVYLAPPILAFAAPEPAAYVALVAYLLMAQSYMPSLRFYGRNRLGAFALPAVAACYTWFTLLSAWRHTRGRGGAWKGRYQAP</sequence>
<evidence type="ECO:0000313" key="3">
    <source>
        <dbReference type="EMBL" id="PWB95450.1"/>
    </source>
</evidence>
<feature type="transmembrane region" description="Helical" evidence="1">
    <location>
        <begin position="318"/>
        <end position="334"/>
    </location>
</feature>
<keyword evidence="1" id="KW-1133">Transmembrane helix</keyword>
<feature type="transmembrane region" description="Helical" evidence="1">
    <location>
        <begin position="293"/>
        <end position="312"/>
    </location>
</feature>
<keyword evidence="1" id="KW-0812">Transmembrane</keyword>
<dbReference type="RefSeq" id="WP_108915738.1">
    <property type="nucleotide sequence ID" value="NZ_BGJY01000001.1"/>
</dbReference>
<dbReference type="AlphaFoldDB" id="A0A2U1SV13"/>
<evidence type="ECO:0000313" key="4">
    <source>
        <dbReference type="Proteomes" id="UP000245137"/>
    </source>
</evidence>